<protein>
    <submittedName>
        <fullName evidence="1">16330_t:CDS:1</fullName>
    </submittedName>
</protein>
<comment type="caution">
    <text evidence="1">The sequence shown here is derived from an EMBL/GenBank/DDBJ whole genome shotgun (WGS) entry which is preliminary data.</text>
</comment>
<evidence type="ECO:0000313" key="2">
    <source>
        <dbReference type="Proteomes" id="UP000789525"/>
    </source>
</evidence>
<dbReference type="EMBL" id="CAJVPT010041028">
    <property type="protein sequence ID" value="CAG8726899.1"/>
    <property type="molecule type" value="Genomic_DNA"/>
</dbReference>
<keyword evidence="2" id="KW-1185">Reference proteome</keyword>
<feature type="non-terminal residue" evidence="1">
    <location>
        <position position="1"/>
    </location>
</feature>
<name>A0ACA9PXS8_9GLOM</name>
<organism evidence="1 2">
    <name type="scientific">Acaulospora colombiana</name>
    <dbReference type="NCBI Taxonomy" id="27376"/>
    <lineage>
        <taxon>Eukaryota</taxon>
        <taxon>Fungi</taxon>
        <taxon>Fungi incertae sedis</taxon>
        <taxon>Mucoromycota</taxon>
        <taxon>Glomeromycotina</taxon>
        <taxon>Glomeromycetes</taxon>
        <taxon>Diversisporales</taxon>
        <taxon>Acaulosporaceae</taxon>
        <taxon>Acaulospora</taxon>
    </lineage>
</organism>
<gene>
    <name evidence="1" type="ORF">ACOLOM_LOCUS11420</name>
</gene>
<accession>A0ACA9PXS8</accession>
<proteinExistence type="predicted"/>
<evidence type="ECO:0000313" key="1">
    <source>
        <dbReference type="EMBL" id="CAG8726899.1"/>
    </source>
</evidence>
<reference evidence="1" key="1">
    <citation type="submission" date="2021-06" db="EMBL/GenBank/DDBJ databases">
        <authorList>
            <person name="Kallberg Y."/>
            <person name="Tangrot J."/>
            <person name="Rosling A."/>
        </authorList>
    </citation>
    <scope>NUCLEOTIDE SEQUENCE</scope>
    <source>
        <strain evidence="1">CL356</strain>
    </source>
</reference>
<dbReference type="Proteomes" id="UP000789525">
    <property type="component" value="Unassembled WGS sequence"/>
</dbReference>
<sequence>DTIAHFQTSAEHGLPSSALPLLRDEHGYNEFSVEAPEHLVIKFIKTIYESPLNLLLLGSALVSAIMGNIDDAVSITIAILIVLTVGFIQEQRSEKSLEALNKLVPHHCHLIRDGRKSHTLANELLPGDLVTFGVGDRIPADLRIIQATALEVDESSLTGETVPAAKTSSPCPTGTVVPLAERASIAFMGTLVRNGHGSGVVIATGTQTEFGVIFSMMQDVEEKKTPLQLAMDELAKKLSFVSFGIIGVICVIGVLQSRGWLEMFTIGGKFRSFLWLTFWTDPCIVSLAVAAIPEGLPIVTTVTLALGVLRMSRKKAIVKKLPSVEALGCVNVICSDKTGTLTKNELTVTELYTVDELKQLQVGVAHHGRISEALRKTIAVGNICNNAFKNAAGTTVGQSTDIALVEVVSTFGLQDSRDGFTRIAEQPFNSEFKYMAVSGTHPPETRSVVYFKGAIEAILERCRFYYVSDESTPGLDASIRGTILSRAQASASRGLRVIAMAYGYGTIDPSQPVTLNNL</sequence>
<feature type="non-terminal residue" evidence="1">
    <location>
        <position position="518"/>
    </location>
</feature>